<dbReference type="SUPFAM" id="SSF48208">
    <property type="entry name" value="Six-hairpin glycosidases"/>
    <property type="match status" value="1"/>
</dbReference>
<dbReference type="PANTHER" id="PTHR31616">
    <property type="entry name" value="TREHALASE"/>
    <property type="match status" value="1"/>
</dbReference>
<feature type="domain" description="GH15-like" evidence="2">
    <location>
        <begin position="240"/>
        <end position="605"/>
    </location>
</feature>
<evidence type="ECO:0000259" key="2">
    <source>
        <dbReference type="Pfam" id="PF00723"/>
    </source>
</evidence>
<feature type="transmembrane region" description="Helical" evidence="1">
    <location>
        <begin position="534"/>
        <end position="554"/>
    </location>
</feature>
<evidence type="ECO:0000313" key="4">
    <source>
        <dbReference type="EMBL" id="PJE75510.1"/>
    </source>
</evidence>
<dbReference type="InterPro" id="IPR008928">
    <property type="entry name" value="6-hairpin_glycosidase_sf"/>
</dbReference>
<reference evidence="4 5" key="1">
    <citation type="submission" date="2017-09" db="EMBL/GenBank/DDBJ databases">
        <title>Depth-based differentiation of microbial function through sediment-hosted aquifers and enrichment of novel symbionts in the deep terrestrial subsurface.</title>
        <authorList>
            <person name="Probst A.J."/>
            <person name="Ladd B."/>
            <person name="Jarett J.K."/>
            <person name="Geller-Mcgrath D.E."/>
            <person name="Sieber C.M."/>
            <person name="Emerson J.B."/>
            <person name="Anantharaman K."/>
            <person name="Thomas B.C."/>
            <person name="Malmstrom R."/>
            <person name="Stieglmeier M."/>
            <person name="Klingl A."/>
            <person name="Woyke T."/>
            <person name="Ryan C.M."/>
            <person name="Banfield J.F."/>
        </authorList>
    </citation>
    <scope>NUCLEOTIDE SEQUENCE [LARGE SCALE GENOMIC DNA]</scope>
    <source>
        <strain evidence="4">CG10_big_fil_rev_8_21_14_0_10_48_11</strain>
    </source>
</reference>
<organism evidence="4 5">
    <name type="scientific">Candidatus Uhrbacteria bacterium CG10_big_fil_rev_8_21_14_0_10_48_11</name>
    <dbReference type="NCBI Taxonomy" id="1975037"/>
    <lineage>
        <taxon>Bacteria</taxon>
        <taxon>Candidatus Uhriibacteriota</taxon>
    </lineage>
</organism>
<keyword evidence="1" id="KW-0812">Transmembrane</keyword>
<gene>
    <name evidence="4" type="ORF">COV04_04370</name>
</gene>
<dbReference type="GO" id="GO:0004553">
    <property type="term" value="F:hydrolase activity, hydrolyzing O-glycosyl compounds"/>
    <property type="evidence" value="ECO:0007669"/>
    <property type="project" value="TreeGrafter"/>
</dbReference>
<dbReference type="InterPro" id="IPR012341">
    <property type="entry name" value="6hp_glycosidase-like_sf"/>
</dbReference>
<keyword evidence="1" id="KW-1133">Transmembrane helix</keyword>
<accession>A0A2M8LDI7</accession>
<protein>
    <submittedName>
        <fullName evidence="4">Glycoside hydrolase family 15 protein</fullName>
    </submittedName>
</protein>
<dbReference type="Proteomes" id="UP000231152">
    <property type="component" value="Unassembled WGS sequence"/>
</dbReference>
<dbReference type="GO" id="GO:0005975">
    <property type="term" value="P:carbohydrate metabolic process"/>
    <property type="evidence" value="ECO:0007669"/>
    <property type="project" value="InterPro"/>
</dbReference>
<dbReference type="InterPro" id="IPR011613">
    <property type="entry name" value="GH15-like"/>
</dbReference>
<proteinExistence type="predicted"/>
<evidence type="ECO:0000256" key="1">
    <source>
        <dbReference type="SAM" id="Phobius"/>
    </source>
</evidence>
<comment type="caution">
    <text evidence="4">The sequence shown here is derived from an EMBL/GenBank/DDBJ whole genome shotgun (WGS) entry which is preliminary data.</text>
</comment>
<dbReference type="AlphaFoldDB" id="A0A2M8LDI7"/>
<keyword evidence="4" id="KW-0378">Hydrolase</keyword>
<feature type="domain" description="Trehalase-like N-terminal" evidence="3">
    <location>
        <begin position="25"/>
        <end position="177"/>
    </location>
</feature>
<name>A0A2M8LDI7_9BACT</name>
<sequence>MVTVPNERLALPELPESRPRPIGRGTPIRDYFLIGNLHTAALVSRRGAVDWLCLPHFDSPSLFAALLDTERGGTFAVDAKGYRADARYVSDTAIVETLFKRGKCRFMVRDFMLPLPRIHTQAHFLERKIIAEHGPVTVRFVFSPKPNYAKEEAAVSYRGRMLRFRMGNDYVRLHVPSSARVKQVAGEWQITLTLATGESQVIVLEHTKRPRSHYKGQDFEEPTKQFWQHWVSEGKFFGDEQEQLIRSAITLKLMQFYPTGAIVAAPTTSLPEEVGGLRNWDYRYVWIRDATFVLYALNVLGYRNEAKRFFRFIERVARHCSMCEVDLHLFYTIWGHRVPREQALHHFAGYKGSHPVRVGNDATDQFQLDIYGSLIDAHYFMSTRGIGVSRLSRAIIIELVNDIAEHWQDADNGIWEVRTGMQHYTYSKVMAWVGVSRALRLAKRLHINKKTITAWKKLEEEIAAWIWTYCFDEKRNTLVQHPETDSQDAVNYLIVLLQFFEQDDVRAKQTIDATSRELRYHDIFVYRYRENDGLAGGEGAFVLATFWLIAALAYTGNNKEARRLLTKFEKQLPKSGLIAEEIDPKTGEYLGNFPQAFSHIGYIMSAYYLDRYKGEQT</sequence>
<dbReference type="EMBL" id="PFET01000014">
    <property type="protein sequence ID" value="PJE75510.1"/>
    <property type="molecule type" value="Genomic_DNA"/>
</dbReference>
<dbReference type="InterPro" id="IPR045582">
    <property type="entry name" value="Trehalase-like_N"/>
</dbReference>
<dbReference type="Gene3D" id="1.50.10.10">
    <property type="match status" value="1"/>
</dbReference>
<evidence type="ECO:0000313" key="5">
    <source>
        <dbReference type="Proteomes" id="UP000231152"/>
    </source>
</evidence>
<dbReference type="Pfam" id="PF19291">
    <property type="entry name" value="TREH_N"/>
    <property type="match status" value="1"/>
</dbReference>
<dbReference type="Pfam" id="PF00723">
    <property type="entry name" value="Glyco_hydro_15"/>
    <property type="match status" value="1"/>
</dbReference>
<evidence type="ECO:0000259" key="3">
    <source>
        <dbReference type="Pfam" id="PF19291"/>
    </source>
</evidence>
<keyword evidence="1" id="KW-0472">Membrane</keyword>
<dbReference type="PANTHER" id="PTHR31616:SF0">
    <property type="entry name" value="GLUCAN 1,4-ALPHA-GLUCOSIDASE"/>
    <property type="match status" value="1"/>
</dbReference>